<accession>A0A173V8W8</accession>
<reference evidence="1 2" key="1">
    <citation type="submission" date="2015-09" db="EMBL/GenBank/DDBJ databases">
        <authorList>
            <consortium name="Pathogen Informatics"/>
        </authorList>
    </citation>
    <scope>NUCLEOTIDE SEQUENCE [LARGE SCALE GENOMIC DNA]</scope>
    <source>
        <strain evidence="1 2">2789STDY5608872</strain>
    </source>
</reference>
<dbReference type="AlphaFoldDB" id="A0A173V8W8"/>
<name>A0A173V8W8_PARDI</name>
<dbReference type="Proteomes" id="UP000095591">
    <property type="component" value="Unassembled WGS sequence"/>
</dbReference>
<dbReference type="EMBL" id="CYXP01000006">
    <property type="protein sequence ID" value="CUN22595.1"/>
    <property type="molecule type" value="Genomic_DNA"/>
</dbReference>
<proteinExistence type="predicted"/>
<protein>
    <submittedName>
        <fullName evidence="1">Uncharacterized protein</fullName>
    </submittedName>
</protein>
<organism evidence="1 2">
    <name type="scientific">Parabacteroides distasonis</name>
    <dbReference type="NCBI Taxonomy" id="823"/>
    <lineage>
        <taxon>Bacteria</taxon>
        <taxon>Pseudomonadati</taxon>
        <taxon>Bacteroidota</taxon>
        <taxon>Bacteroidia</taxon>
        <taxon>Bacteroidales</taxon>
        <taxon>Tannerellaceae</taxon>
        <taxon>Parabacteroides</taxon>
    </lineage>
</organism>
<sequence>MNHKILIHCVLWLKNFVCYISNTYLRIRMKQK</sequence>
<evidence type="ECO:0000313" key="2">
    <source>
        <dbReference type="Proteomes" id="UP000095591"/>
    </source>
</evidence>
<evidence type="ECO:0000313" key="1">
    <source>
        <dbReference type="EMBL" id="CUN22595.1"/>
    </source>
</evidence>
<gene>
    <name evidence="1" type="ORF">ERS852429_02667</name>
</gene>